<evidence type="ECO:0000256" key="4">
    <source>
        <dbReference type="ARBA" id="ARBA00022989"/>
    </source>
</evidence>
<feature type="transmembrane region" description="Helical" evidence="7">
    <location>
        <begin position="308"/>
        <end position="327"/>
    </location>
</feature>
<dbReference type="Pfam" id="PF07690">
    <property type="entry name" value="MFS_1"/>
    <property type="match status" value="1"/>
</dbReference>
<proteinExistence type="inferred from homology"/>
<organism evidence="9 10">
    <name type="scientific">Aspergillus pseudoustus</name>
    <dbReference type="NCBI Taxonomy" id="1810923"/>
    <lineage>
        <taxon>Eukaryota</taxon>
        <taxon>Fungi</taxon>
        <taxon>Dikarya</taxon>
        <taxon>Ascomycota</taxon>
        <taxon>Pezizomycotina</taxon>
        <taxon>Eurotiomycetes</taxon>
        <taxon>Eurotiomycetidae</taxon>
        <taxon>Eurotiales</taxon>
        <taxon>Aspergillaceae</taxon>
        <taxon>Aspergillus</taxon>
        <taxon>Aspergillus subgen. Nidulantes</taxon>
    </lineage>
</organism>
<feature type="transmembrane region" description="Helical" evidence="7">
    <location>
        <begin position="476"/>
        <end position="498"/>
    </location>
</feature>
<evidence type="ECO:0000256" key="7">
    <source>
        <dbReference type="SAM" id="Phobius"/>
    </source>
</evidence>
<feature type="transmembrane region" description="Helical" evidence="7">
    <location>
        <begin position="80"/>
        <end position="106"/>
    </location>
</feature>
<reference evidence="9 10" key="1">
    <citation type="submission" date="2024-07" db="EMBL/GenBank/DDBJ databases">
        <title>Section-level genome sequencing and comparative genomics of Aspergillus sections Usti and Cavernicolus.</title>
        <authorList>
            <consortium name="Lawrence Berkeley National Laboratory"/>
            <person name="Nybo J.L."/>
            <person name="Vesth T.C."/>
            <person name="Theobald S."/>
            <person name="Frisvad J.C."/>
            <person name="Larsen T.O."/>
            <person name="Kjaerboelling I."/>
            <person name="Rothschild-Mancinelli K."/>
            <person name="Lyhne E.K."/>
            <person name="Kogle M.E."/>
            <person name="Barry K."/>
            <person name="Clum A."/>
            <person name="Na H."/>
            <person name="Ledsgaard L."/>
            <person name="Lin J."/>
            <person name="Lipzen A."/>
            <person name="Kuo A."/>
            <person name="Riley R."/>
            <person name="Mondo S."/>
            <person name="Labutti K."/>
            <person name="Haridas S."/>
            <person name="Pangalinan J."/>
            <person name="Salamov A.A."/>
            <person name="Simmons B.A."/>
            <person name="Magnuson J.K."/>
            <person name="Chen J."/>
            <person name="Drula E."/>
            <person name="Henrissat B."/>
            <person name="Wiebenga A."/>
            <person name="Lubbers R.J."/>
            <person name="Gomes A.C."/>
            <person name="Makela M.R."/>
            <person name="Stajich J."/>
            <person name="Grigoriev I.V."/>
            <person name="Mortensen U.H."/>
            <person name="De Vries R.P."/>
            <person name="Baker S.E."/>
            <person name="Andersen M.R."/>
        </authorList>
    </citation>
    <scope>NUCLEOTIDE SEQUENCE [LARGE SCALE GENOMIC DNA]</scope>
    <source>
        <strain evidence="9 10">CBS 123904</strain>
    </source>
</reference>
<protein>
    <submittedName>
        <fullName evidence="9">Major facilitator superfamily domain-containing protein</fullName>
    </submittedName>
</protein>
<evidence type="ECO:0000313" key="9">
    <source>
        <dbReference type="EMBL" id="KAL2858575.1"/>
    </source>
</evidence>
<dbReference type="InterPro" id="IPR036259">
    <property type="entry name" value="MFS_trans_sf"/>
</dbReference>
<evidence type="ECO:0000259" key="8">
    <source>
        <dbReference type="PROSITE" id="PS50850"/>
    </source>
</evidence>
<feature type="transmembrane region" description="Helical" evidence="7">
    <location>
        <begin position="348"/>
        <end position="367"/>
    </location>
</feature>
<accession>A0ABR4L220</accession>
<sequence length="602" mass="64545">MDDKLATEGISPQPRTSLSAKAEVPPNTSDSSSSSSSLIKQQTNQINSAPQPMPDRPPNPTEEAANDPQPPEEWISGIPLFMVISGVTLVVFLMLLDTSIVATAVPKITNHFHSLQDVAWYGSAYTLASCALQPLTGKFYTYFKSKVVFLSFFALFEVGSLISAVATSSKMLIVGRAISGMGTSGMVNGALTIIAGSVPMHKRPALIGIMMGLAQLGLVLGPLIGGVLTDKVSWRWCFYINLPIGGLVAILLVFTRIPEQRKKDRAIEVLPTFFKAFDLVGFVLFAPAAIMILLALEYGGNKYPWSDSRVIGLFCGGGATALVFLAWEYRTGKGAMIPFHLVKQRIAYSSYITMAMIFGLTMCVAYYLPIYFQAVKGESALMSGVDLLPNILAQLVTAVASGILTGKLGYYLPWAIFGAVFCAIASGLLSTLSPTTVTAAWAGYQIIMGLGRGAATQPPMLAVQNNISPDDVSTAMAILTFSQTFGGSIFLAIANVIFSAGLRDQIPRYAPNVNPEDVIAAGATGFRDIVAPQDLEGVLKGYAKSVDWVMYLCAALCVAQFVSSWGIGWKDIRKKEEKKEDAVKDSEKKEGGEKDLEKGVDA</sequence>
<dbReference type="CDD" id="cd17502">
    <property type="entry name" value="MFS_Azr1_MDR_like"/>
    <property type="match status" value="1"/>
</dbReference>
<dbReference type="Gene3D" id="1.20.1720.10">
    <property type="entry name" value="Multidrug resistance protein D"/>
    <property type="match status" value="1"/>
</dbReference>
<evidence type="ECO:0000256" key="6">
    <source>
        <dbReference type="SAM" id="MobiDB-lite"/>
    </source>
</evidence>
<dbReference type="InterPro" id="IPR011701">
    <property type="entry name" value="MFS"/>
</dbReference>
<feature type="transmembrane region" description="Helical" evidence="7">
    <location>
        <begin position="233"/>
        <end position="255"/>
    </location>
</feature>
<feature type="compositionally biased region" description="Polar residues" evidence="6">
    <location>
        <begin position="38"/>
        <end position="50"/>
    </location>
</feature>
<feature type="transmembrane region" description="Helical" evidence="7">
    <location>
        <begin position="206"/>
        <end position="227"/>
    </location>
</feature>
<dbReference type="SUPFAM" id="SSF103473">
    <property type="entry name" value="MFS general substrate transporter"/>
    <property type="match status" value="1"/>
</dbReference>
<keyword evidence="3 7" id="KW-0812">Transmembrane</keyword>
<evidence type="ECO:0000313" key="10">
    <source>
        <dbReference type="Proteomes" id="UP001610446"/>
    </source>
</evidence>
<dbReference type="PROSITE" id="PS50850">
    <property type="entry name" value="MFS"/>
    <property type="match status" value="1"/>
</dbReference>
<feature type="transmembrane region" description="Helical" evidence="7">
    <location>
        <begin position="411"/>
        <end position="432"/>
    </location>
</feature>
<feature type="transmembrane region" description="Helical" evidence="7">
    <location>
        <begin position="387"/>
        <end position="404"/>
    </location>
</feature>
<feature type="transmembrane region" description="Helical" evidence="7">
    <location>
        <begin position="147"/>
        <end position="167"/>
    </location>
</feature>
<dbReference type="PANTHER" id="PTHR23501:SF193">
    <property type="entry name" value="MULTIDRUG TRANSPORTER, PUTATIVE (AFU_ORTHOLOGUE AFUA_8G00940)-RELATED"/>
    <property type="match status" value="1"/>
</dbReference>
<dbReference type="PANTHER" id="PTHR23501">
    <property type="entry name" value="MAJOR FACILITATOR SUPERFAMILY"/>
    <property type="match status" value="1"/>
</dbReference>
<name>A0ABR4L220_9EURO</name>
<dbReference type="InterPro" id="IPR020846">
    <property type="entry name" value="MFS_dom"/>
</dbReference>
<gene>
    <name evidence="9" type="ORF">BJY01DRAFT_241905</name>
</gene>
<evidence type="ECO:0000256" key="5">
    <source>
        <dbReference type="ARBA" id="ARBA00023136"/>
    </source>
</evidence>
<comment type="subcellular location">
    <subcellularLocation>
        <location evidence="1">Membrane</location>
        <topology evidence="1">Multi-pass membrane protein</topology>
    </subcellularLocation>
</comment>
<feature type="transmembrane region" description="Helical" evidence="7">
    <location>
        <begin position="276"/>
        <end position="296"/>
    </location>
</feature>
<comment type="caution">
    <text evidence="9">The sequence shown here is derived from an EMBL/GenBank/DDBJ whole genome shotgun (WGS) entry which is preliminary data.</text>
</comment>
<comment type="similarity">
    <text evidence="2">Belongs to the major facilitator superfamily. TCR/Tet family.</text>
</comment>
<evidence type="ECO:0000256" key="1">
    <source>
        <dbReference type="ARBA" id="ARBA00004141"/>
    </source>
</evidence>
<feature type="compositionally biased region" description="Pro residues" evidence="6">
    <location>
        <begin position="51"/>
        <end position="60"/>
    </location>
</feature>
<feature type="domain" description="Major facilitator superfamily (MFS) profile" evidence="8">
    <location>
        <begin position="83"/>
        <end position="572"/>
    </location>
</feature>
<dbReference type="EMBL" id="JBFXLU010000001">
    <property type="protein sequence ID" value="KAL2858575.1"/>
    <property type="molecule type" value="Genomic_DNA"/>
</dbReference>
<evidence type="ECO:0000256" key="2">
    <source>
        <dbReference type="ARBA" id="ARBA00007520"/>
    </source>
</evidence>
<feature type="region of interest" description="Disordered" evidence="6">
    <location>
        <begin position="575"/>
        <end position="602"/>
    </location>
</feature>
<dbReference type="Gene3D" id="1.20.1250.20">
    <property type="entry name" value="MFS general substrate transporter like domains"/>
    <property type="match status" value="1"/>
</dbReference>
<evidence type="ECO:0000256" key="3">
    <source>
        <dbReference type="ARBA" id="ARBA00022692"/>
    </source>
</evidence>
<dbReference type="Proteomes" id="UP001610446">
    <property type="component" value="Unassembled WGS sequence"/>
</dbReference>
<feature type="transmembrane region" description="Helical" evidence="7">
    <location>
        <begin position="173"/>
        <end position="194"/>
    </location>
</feature>
<feature type="region of interest" description="Disordered" evidence="6">
    <location>
        <begin position="1"/>
        <end position="70"/>
    </location>
</feature>
<keyword evidence="5 7" id="KW-0472">Membrane</keyword>
<keyword evidence="4 7" id="KW-1133">Transmembrane helix</keyword>
<keyword evidence="10" id="KW-1185">Reference proteome</keyword>